<evidence type="ECO:0000256" key="10">
    <source>
        <dbReference type="ARBA" id="ARBA00023065"/>
    </source>
</evidence>
<evidence type="ECO:0000256" key="2">
    <source>
        <dbReference type="ARBA" id="ARBA00009137"/>
    </source>
</evidence>
<feature type="transmembrane region" description="Helical" evidence="14">
    <location>
        <begin position="241"/>
        <end position="262"/>
    </location>
</feature>
<reference evidence="15 20" key="3">
    <citation type="submission" date="2018-04" db="EMBL/GenBank/DDBJ databases">
        <title>Active sludge and wastewater microbial communities from Klosterneuburg, Austria.</title>
        <authorList>
            <person name="Wagner M."/>
        </authorList>
    </citation>
    <scope>NUCLEOTIDE SEQUENCE [LARGE SCALE GENOMIC DNA]</scope>
    <source>
        <strain evidence="15 20">Nm4</strain>
    </source>
</reference>
<evidence type="ECO:0000313" key="16">
    <source>
        <dbReference type="EMBL" id="SDT84956.1"/>
    </source>
</evidence>
<reference evidence="19" key="2">
    <citation type="submission" date="2016-10" db="EMBL/GenBank/DDBJ databases">
        <authorList>
            <person name="Varghese N."/>
            <person name="Submissions S."/>
        </authorList>
    </citation>
    <scope>NUCLEOTIDE SEQUENCE [LARGE SCALE GENOMIC DNA]</scope>
    <source>
        <strain evidence="19">Nm10</strain>
    </source>
</reference>
<dbReference type="EMBL" id="FOFX01000014">
    <property type="protein sequence ID" value="SEP98746.1"/>
    <property type="molecule type" value="Genomic_DNA"/>
</dbReference>
<evidence type="ECO:0000256" key="8">
    <source>
        <dbReference type="ARBA" id="ARBA00022958"/>
    </source>
</evidence>
<feature type="binding site" evidence="13">
    <location>
        <position position="220"/>
    </location>
    <ligand>
        <name>K(+)</name>
        <dbReference type="ChEBI" id="CHEBI:29103"/>
    </ligand>
</feature>
<evidence type="ECO:0000256" key="4">
    <source>
        <dbReference type="ARBA" id="ARBA00022475"/>
    </source>
</evidence>
<feature type="transmembrane region" description="Helical" evidence="14">
    <location>
        <begin position="7"/>
        <end position="32"/>
    </location>
</feature>
<comment type="function">
    <text evidence="12">Low-affinity potassium transport system. Interacts with Trk system potassium uptake protein TrkA.</text>
</comment>
<feature type="transmembrane region" description="Helical" evidence="14">
    <location>
        <begin position="328"/>
        <end position="348"/>
    </location>
</feature>
<feature type="transmembrane region" description="Helical" evidence="14">
    <location>
        <begin position="393"/>
        <end position="417"/>
    </location>
</feature>
<dbReference type="Pfam" id="PF02386">
    <property type="entry name" value="TrkH"/>
    <property type="match status" value="1"/>
</dbReference>
<evidence type="ECO:0000256" key="1">
    <source>
        <dbReference type="ARBA" id="ARBA00004429"/>
    </source>
</evidence>
<feature type="transmembrane region" description="Helical" evidence="14">
    <location>
        <begin position="134"/>
        <end position="155"/>
    </location>
</feature>
<dbReference type="GO" id="GO:0015379">
    <property type="term" value="F:potassium:chloride symporter activity"/>
    <property type="evidence" value="ECO:0007669"/>
    <property type="project" value="InterPro"/>
</dbReference>
<dbReference type="AlphaFoldDB" id="A0A0S3AJ25"/>
<dbReference type="STRING" id="44577.ATY38_07240"/>
<evidence type="ECO:0000313" key="18">
    <source>
        <dbReference type="Proteomes" id="UP000181998"/>
    </source>
</evidence>
<evidence type="ECO:0000256" key="7">
    <source>
        <dbReference type="ARBA" id="ARBA00022692"/>
    </source>
</evidence>
<keyword evidence="10 12" id="KW-0406">Ion transport</keyword>
<dbReference type="PIRSF" id="PIRSF006247">
    <property type="entry name" value="TrkH"/>
    <property type="match status" value="1"/>
</dbReference>
<dbReference type="RefSeq" id="WP_062558720.1">
    <property type="nucleotide sequence ID" value="NZ_CP013341.1"/>
</dbReference>
<feature type="binding site" evidence="13">
    <location>
        <position position="221"/>
    </location>
    <ligand>
        <name>K(+)</name>
        <dbReference type="ChEBI" id="CHEBI:29103"/>
    </ligand>
</feature>
<name>A0A0S3AJ25_9PROT</name>
<evidence type="ECO:0000313" key="20">
    <source>
        <dbReference type="Proteomes" id="UP000244110"/>
    </source>
</evidence>
<dbReference type="EMBL" id="QAOL01000004">
    <property type="protein sequence ID" value="PTQ87672.1"/>
    <property type="molecule type" value="Genomic_DNA"/>
</dbReference>
<feature type="transmembrane region" description="Helical" evidence="14">
    <location>
        <begin position="184"/>
        <end position="203"/>
    </location>
</feature>
<feature type="binding site" evidence="13">
    <location>
        <position position="112"/>
    </location>
    <ligand>
        <name>K(+)</name>
        <dbReference type="ChEBI" id="CHEBI:29103"/>
    </ligand>
</feature>
<dbReference type="InterPro" id="IPR004772">
    <property type="entry name" value="TrkH"/>
</dbReference>
<keyword evidence="3 12" id="KW-0813">Transport</keyword>
<evidence type="ECO:0000256" key="13">
    <source>
        <dbReference type="PIRSR" id="PIRSR006247-1"/>
    </source>
</evidence>
<keyword evidence="9 14" id="KW-1133">Transmembrane helix</keyword>
<evidence type="ECO:0000256" key="12">
    <source>
        <dbReference type="PIRNR" id="PIRNR006247"/>
    </source>
</evidence>
<evidence type="ECO:0000256" key="11">
    <source>
        <dbReference type="ARBA" id="ARBA00023136"/>
    </source>
</evidence>
<evidence type="ECO:0000313" key="17">
    <source>
        <dbReference type="EMBL" id="SEP98746.1"/>
    </source>
</evidence>
<organism evidence="15 20">
    <name type="scientific">Nitrosomonas ureae</name>
    <dbReference type="NCBI Taxonomy" id="44577"/>
    <lineage>
        <taxon>Bacteria</taxon>
        <taxon>Pseudomonadati</taxon>
        <taxon>Pseudomonadota</taxon>
        <taxon>Betaproteobacteria</taxon>
        <taxon>Nitrosomonadales</taxon>
        <taxon>Nitrosomonadaceae</taxon>
        <taxon>Nitrosomonas</taxon>
    </lineage>
</organism>
<evidence type="ECO:0000256" key="5">
    <source>
        <dbReference type="ARBA" id="ARBA00022519"/>
    </source>
</evidence>
<dbReference type="Proteomes" id="UP000181998">
    <property type="component" value="Unassembled WGS sequence"/>
</dbReference>
<comment type="similarity">
    <text evidence="2 12">Belongs to the TrkH potassium transport family.</text>
</comment>
<feature type="transmembrane region" description="Helical" evidence="14">
    <location>
        <begin position="38"/>
        <end position="58"/>
    </location>
</feature>
<sequence length="485" mass="53408">MNRLFTVVNVLGKMILVFGLTMFIPLGVALWGDDGAQPVFEESIVITFSSGLVMWLATRRYHRELQIKDGFLLVVLVWSVLPAFAMLPLLFYLPELNLSMAYFEAVSGLTATGGTVLSGLDKLPPSINIWRGEIVWLGGMGLIVLAVAILPLLGVGGRQLLNAEIPGPMKENKLTPRIAETAKGLWSIYAGLTVMCAITYKWAGMEWFDAVMHAFTTLGLGGFSSHDASYGYWDSPLIESVAIIFMLIAGINFATHFLAWRGKNLIPYRYDSEVGWCVVIIFFSCFGLAFYLWFNNVYTEPLIALRYATFNIVSVATTTGYSNTDYSLWPMFAPLWMLFLSAFCSSSGSTGGGMKMIRVRILYQQVYREIVTLMHPNAVIPAKVGRSVLANRVIFSVLVFLFVYSASILLMALALTLSGLDAVTSFSAAVACINNLGPGLGGIGPATTYALLTDLQIWICSFAMLLGRLEFFTVLAIFVPAFWRK</sequence>
<dbReference type="Proteomes" id="UP000182882">
    <property type="component" value="Unassembled WGS sequence"/>
</dbReference>
<dbReference type="PANTHER" id="PTHR32024:SF2">
    <property type="entry name" value="TRK SYSTEM POTASSIUM UPTAKE PROTEIN TRKG-RELATED"/>
    <property type="match status" value="1"/>
</dbReference>
<dbReference type="GO" id="GO:0046872">
    <property type="term" value="F:metal ion binding"/>
    <property type="evidence" value="ECO:0007669"/>
    <property type="project" value="UniProtKB-KW"/>
</dbReference>
<dbReference type="PANTHER" id="PTHR32024">
    <property type="entry name" value="TRK SYSTEM POTASSIUM UPTAKE PROTEIN TRKG-RELATED"/>
    <property type="match status" value="1"/>
</dbReference>
<dbReference type="GO" id="GO:0005886">
    <property type="term" value="C:plasma membrane"/>
    <property type="evidence" value="ECO:0007669"/>
    <property type="project" value="UniProtKB-SubCell"/>
</dbReference>
<feature type="transmembrane region" description="Helical" evidence="14">
    <location>
        <begin position="455"/>
        <end position="483"/>
    </location>
</feature>
<gene>
    <name evidence="15" type="ORF">C8R28_1004120</name>
    <name evidence="16" type="ORF">SAMN05216406_1033</name>
    <name evidence="17" type="ORF">SAMN05421510_10143</name>
</gene>
<comment type="subcellular location">
    <subcellularLocation>
        <location evidence="1 12">Cell inner membrane</location>
        <topology evidence="1 12">Multi-pass membrane protein</topology>
    </subcellularLocation>
</comment>
<dbReference type="InterPro" id="IPR003445">
    <property type="entry name" value="Cat_transpt"/>
</dbReference>
<keyword evidence="11 12" id="KW-0472">Membrane</keyword>
<dbReference type="OrthoDB" id="9810952at2"/>
<evidence type="ECO:0000256" key="9">
    <source>
        <dbReference type="ARBA" id="ARBA00022989"/>
    </source>
</evidence>
<proteinExistence type="inferred from homology"/>
<reference evidence="16 18" key="1">
    <citation type="submission" date="2016-10" db="EMBL/GenBank/DDBJ databases">
        <authorList>
            <person name="de Groot N.N."/>
        </authorList>
    </citation>
    <scope>NUCLEOTIDE SEQUENCE [LARGE SCALE GENOMIC DNA]</scope>
    <source>
        <strain evidence="16">Nm10</strain>
        <strain evidence="17 18">Nm9</strain>
    </source>
</reference>
<feature type="binding site" evidence="13">
    <location>
        <position position="435"/>
    </location>
    <ligand>
        <name>K(+)</name>
        <dbReference type="ChEBI" id="CHEBI:29103"/>
    </ligand>
</feature>
<evidence type="ECO:0000256" key="6">
    <source>
        <dbReference type="ARBA" id="ARBA00022538"/>
    </source>
</evidence>
<keyword evidence="8 12" id="KW-0630">Potassium</keyword>
<feature type="transmembrane region" description="Helical" evidence="14">
    <location>
        <begin position="70"/>
        <end position="93"/>
    </location>
</feature>
<evidence type="ECO:0000256" key="3">
    <source>
        <dbReference type="ARBA" id="ARBA00022448"/>
    </source>
</evidence>
<feature type="binding site" evidence="13">
    <location>
        <position position="319"/>
    </location>
    <ligand>
        <name>K(+)</name>
        <dbReference type="ChEBI" id="CHEBI:29103"/>
    </ligand>
</feature>
<keyword evidence="6 12" id="KW-0633">Potassium transport</keyword>
<dbReference type="EMBL" id="FNLN01000003">
    <property type="protein sequence ID" value="SDT84956.1"/>
    <property type="molecule type" value="Genomic_DNA"/>
</dbReference>
<evidence type="ECO:0000313" key="15">
    <source>
        <dbReference type="EMBL" id="PTQ87672.1"/>
    </source>
</evidence>
<accession>A0A0S3AJ25</accession>
<feature type="transmembrane region" description="Helical" evidence="14">
    <location>
        <begin position="274"/>
        <end position="294"/>
    </location>
</feature>
<dbReference type="KEGG" id="nur:ATY38_07240"/>
<keyword evidence="13" id="KW-0479">Metal-binding</keyword>
<keyword evidence="4 12" id="KW-1003">Cell membrane</keyword>
<protein>
    <recommendedName>
        <fullName evidence="12">Trk system potassium uptake protein</fullName>
    </recommendedName>
</protein>
<feature type="binding site" evidence="13">
    <location>
        <position position="318"/>
    </location>
    <ligand>
        <name>K(+)</name>
        <dbReference type="ChEBI" id="CHEBI:29103"/>
    </ligand>
</feature>
<evidence type="ECO:0000313" key="19">
    <source>
        <dbReference type="Proteomes" id="UP000182882"/>
    </source>
</evidence>
<keyword evidence="7 14" id="KW-0812">Transmembrane</keyword>
<keyword evidence="19" id="KW-1185">Reference proteome</keyword>
<keyword evidence="5 12" id="KW-0997">Cell inner membrane</keyword>
<dbReference type="Proteomes" id="UP000244110">
    <property type="component" value="Unassembled WGS sequence"/>
</dbReference>
<feature type="binding site" evidence="13">
    <location>
        <position position="436"/>
    </location>
    <ligand>
        <name>K(+)</name>
        <dbReference type="ChEBI" id="CHEBI:29103"/>
    </ligand>
</feature>
<evidence type="ECO:0000256" key="14">
    <source>
        <dbReference type="SAM" id="Phobius"/>
    </source>
</evidence>